<dbReference type="AlphaFoldDB" id="A0A0G1FZV8"/>
<name>A0A0G1FZV8_9BACT</name>
<evidence type="ECO:0000313" key="4">
    <source>
        <dbReference type="Proteomes" id="UP000034646"/>
    </source>
</evidence>
<dbReference type="SUPFAM" id="SSF47090">
    <property type="entry name" value="PGBD-like"/>
    <property type="match status" value="1"/>
</dbReference>
<dbReference type="PATRIC" id="fig|1618738.3.peg.477"/>
<comment type="caution">
    <text evidence="3">The sequence shown here is derived from an EMBL/GenBank/DDBJ whole genome shotgun (WGS) entry which is preliminary data.</text>
</comment>
<dbReference type="STRING" id="1618738.UV76_C0009G0001"/>
<dbReference type="EMBL" id="LCFS01000009">
    <property type="protein sequence ID" value="KKT00522.1"/>
    <property type="molecule type" value="Genomic_DNA"/>
</dbReference>
<feature type="region of interest" description="Disordered" evidence="1">
    <location>
        <begin position="127"/>
        <end position="151"/>
    </location>
</feature>
<organism evidence="3 4">
    <name type="scientific">Candidatus Nomurabacteria bacterium GW2011_GWA2_43_15</name>
    <dbReference type="NCBI Taxonomy" id="1618738"/>
    <lineage>
        <taxon>Bacteria</taxon>
        <taxon>Candidatus Nomuraibacteriota</taxon>
    </lineage>
</organism>
<dbReference type="Proteomes" id="UP000034646">
    <property type="component" value="Unassembled WGS sequence"/>
</dbReference>
<evidence type="ECO:0000256" key="1">
    <source>
        <dbReference type="SAM" id="MobiDB-lite"/>
    </source>
</evidence>
<evidence type="ECO:0000313" key="3">
    <source>
        <dbReference type="EMBL" id="KKT00522.1"/>
    </source>
</evidence>
<reference evidence="3 4" key="1">
    <citation type="journal article" date="2015" name="Nature">
        <title>rRNA introns, odd ribosomes, and small enigmatic genomes across a large radiation of phyla.</title>
        <authorList>
            <person name="Brown C.T."/>
            <person name="Hug L.A."/>
            <person name="Thomas B.C."/>
            <person name="Sharon I."/>
            <person name="Castelle C.J."/>
            <person name="Singh A."/>
            <person name="Wilkins M.J."/>
            <person name="Williams K.H."/>
            <person name="Banfield J.F."/>
        </authorList>
    </citation>
    <scope>NUCLEOTIDE SEQUENCE [LARGE SCALE GENOMIC DNA]</scope>
</reference>
<evidence type="ECO:0000256" key="2">
    <source>
        <dbReference type="SAM" id="SignalP"/>
    </source>
</evidence>
<proteinExistence type="predicted"/>
<keyword evidence="2" id="KW-0732">Signal</keyword>
<feature type="chain" id="PRO_5002537150" description="Peptidoglycan binding-like domain-containing protein" evidence="2">
    <location>
        <begin position="28"/>
        <end position="273"/>
    </location>
</feature>
<evidence type="ECO:0008006" key="5">
    <source>
        <dbReference type="Google" id="ProtNLM"/>
    </source>
</evidence>
<dbReference type="InterPro" id="IPR036365">
    <property type="entry name" value="PGBD-like_sf"/>
</dbReference>
<protein>
    <recommendedName>
        <fullName evidence="5">Peptidoglycan binding-like domain-containing protein</fullName>
    </recommendedName>
</protein>
<accession>A0A0G1FZV8</accession>
<feature type="compositionally biased region" description="Gly residues" evidence="1">
    <location>
        <begin position="128"/>
        <end position="140"/>
    </location>
</feature>
<gene>
    <name evidence="3" type="ORF">UV76_C0009G0001</name>
</gene>
<dbReference type="InterPro" id="IPR036366">
    <property type="entry name" value="PGBDSf"/>
</dbReference>
<feature type="signal peptide" evidence="2">
    <location>
        <begin position="1"/>
        <end position="27"/>
    </location>
</feature>
<dbReference type="Gene3D" id="1.10.101.10">
    <property type="entry name" value="PGBD-like superfamily/PGBD"/>
    <property type="match status" value="1"/>
</dbReference>
<sequence>MTKLKISLLVVALALFVGFGFAGSANASALTWSADQTIDLTGLDVDLTIVSGSTATSLVVEAGTIQVVLAEADSFNVTSADRELVVSGQTTSVVTNTCSGTIGDATIVGGSAGETITITPKSTQCGVTAGGGSSGGGGGSKKNDDAATPAVPATTPPADCLPGYNFSPSTGRNCNAATPAVPASPALNAPGQGGTPPGNAYAFGLGLVKQGTKGEACKAWQTFLNAHGANPLLIVDGWCGKLSMAAARVWQAANGLVADGLLGPMSRAKANTQ</sequence>